<dbReference type="InterPro" id="IPR001296">
    <property type="entry name" value="Glyco_trans_1"/>
</dbReference>
<dbReference type="Pfam" id="PF13439">
    <property type="entry name" value="Glyco_transf_4"/>
    <property type="match status" value="1"/>
</dbReference>
<dbReference type="Gene3D" id="3.40.50.2000">
    <property type="entry name" value="Glycogen Phosphorylase B"/>
    <property type="match status" value="2"/>
</dbReference>
<evidence type="ECO:0000313" key="4">
    <source>
        <dbReference type="Proteomes" id="UP000530268"/>
    </source>
</evidence>
<feature type="domain" description="Glycosyl transferase family 1" evidence="1">
    <location>
        <begin position="182"/>
        <end position="326"/>
    </location>
</feature>
<dbReference type="PANTHER" id="PTHR12526:SF638">
    <property type="entry name" value="SPORE COAT PROTEIN SA"/>
    <property type="match status" value="1"/>
</dbReference>
<dbReference type="PANTHER" id="PTHR12526">
    <property type="entry name" value="GLYCOSYLTRANSFERASE"/>
    <property type="match status" value="1"/>
</dbReference>
<dbReference type="CDD" id="cd03811">
    <property type="entry name" value="GT4_GT28_WabH-like"/>
    <property type="match status" value="1"/>
</dbReference>
<dbReference type="SUPFAM" id="SSF53756">
    <property type="entry name" value="UDP-Glycosyltransferase/glycogen phosphorylase"/>
    <property type="match status" value="1"/>
</dbReference>
<dbReference type="Proteomes" id="UP000530268">
    <property type="component" value="Unassembled WGS sequence"/>
</dbReference>
<dbReference type="AlphaFoldDB" id="A0A7W6H2B2"/>
<evidence type="ECO:0000259" key="1">
    <source>
        <dbReference type="Pfam" id="PF00534"/>
    </source>
</evidence>
<proteinExistence type="predicted"/>
<dbReference type="RefSeq" id="WP_184568186.1">
    <property type="nucleotide sequence ID" value="NZ_JACIEI010000022.1"/>
</dbReference>
<gene>
    <name evidence="3" type="ORF">GGR95_003593</name>
</gene>
<dbReference type="GO" id="GO:0016757">
    <property type="term" value="F:glycosyltransferase activity"/>
    <property type="evidence" value="ECO:0007669"/>
    <property type="project" value="InterPro"/>
</dbReference>
<dbReference type="EMBL" id="JACIEI010000022">
    <property type="protein sequence ID" value="MBB3995927.1"/>
    <property type="molecule type" value="Genomic_DNA"/>
</dbReference>
<dbReference type="InterPro" id="IPR028098">
    <property type="entry name" value="Glyco_trans_4-like_N"/>
</dbReference>
<name>A0A7W6H2B2_9RHOB</name>
<evidence type="ECO:0000259" key="2">
    <source>
        <dbReference type="Pfam" id="PF13439"/>
    </source>
</evidence>
<keyword evidence="3" id="KW-0808">Transferase</keyword>
<protein>
    <submittedName>
        <fullName evidence="3">Glycosyltransferase involved in cell wall biosynthesis</fullName>
    </submittedName>
</protein>
<accession>A0A7W6H2B2</accession>
<evidence type="ECO:0000313" key="3">
    <source>
        <dbReference type="EMBL" id="MBB3995927.1"/>
    </source>
</evidence>
<organism evidence="3 4">
    <name type="scientific">Sulfitobacter undariae</name>
    <dbReference type="NCBI Taxonomy" id="1563671"/>
    <lineage>
        <taxon>Bacteria</taxon>
        <taxon>Pseudomonadati</taxon>
        <taxon>Pseudomonadota</taxon>
        <taxon>Alphaproteobacteria</taxon>
        <taxon>Rhodobacterales</taxon>
        <taxon>Roseobacteraceae</taxon>
        <taxon>Sulfitobacter</taxon>
    </lineage>
</organism>
<feature type="domain" description="Glycosyltransferase subfamily 4-like N-terminal" evidence="2">
    <location>
        <begin position="14"/>
        <end position="175"/>
    </location>
</feature>
<reference evidence="3 4" key="1">
    <citation type="submission" date="2020-08" db="EMBL/GenBank/DDBJ databases">
        <title>Genomic Encyclopedia of Type Strains, Phase IV (KMG-IV): sequencing the most valuable type-strain genomes for metagenomic binning, comparative biology and taxonomic classification.</title>
        <authorList>
            <person name="Goeker M."/>
        </authorList>
    </citation>
    <scope>NUCLEOTIDE SEQUENCE [LARGE SCALE GENOMIC DNA]</scope>
    <source>
        <strain evidence="3 4">DSM 102234</strain>
    </source>
</reference>
<sequence length="351" mass="38731">MKIVVLAVFSLQGNGAERVVQTLARNIHALGHEAHIVLFKDSIDLPLDHGVHIHKFPYRILRGLPRNIRAKVAAWFFDRFVKKHIGTPDLVLSNLFPVDFILSQSRLPNVHFIMHNNTSQEYGLNGPDDPKLAKLRAVYGDKACICVSKGVEDDLNALLPQQLSTRTIYNPVEPDLILEQAQGTPPLQKDFIINVGKFKKAKRHDRLLHAYAQSDTPYDLVLVGTGPLQEEAQALAQTLGIAERVHFVGFQKNPFPLIKAARLMVVSSDFEGLNMTILEAIVLGVPVISTDCPSGPSEILPENNLVSPPDDTTALAAKIAQAAQDSDGFKINFSAQFEAQTVTRKYLGLVK</sequence>
<comment type="caution">
    <text evidence="3">The sequence shown here is derived from an EMBL/GenBank/DDBJ whole genome shotgun (WGS) entry which is preliminary data.</text>
</comment>
<dbReference type="Pfam" id="PF00534">
    <property type="entry name" value="Glycos_transf_1"/>
    <property type="match status" value="1"/>
</dbReference>
<keyword evidence="4" id="KW-1185">Reference proteome</keyword>